<evidence type="ECO:0008006" key="5">
    <source>
        <dbReference type="Google" id="ProtNLM"/>
    </source>
</evidence>
<gene>
    <name evidence="3" type="ORF">DWV00_24985</name>
</gene>
<feature type="compositionally biased region" description="Low complexity" evidence="1">
    <location>
        <begin position="204"/>
        <end position="213"/>
    </location>
</feature>
<feature type="region of interest" description="Disordered" evidence="1">
    <location>
        <begin position="49"/>
        <end position="117"/>
    </location>
</feature>
<organism evidence="3 4">
    <name type="scientific">Trinickia dinghuensis</name>
    <dbReference type="NCBI Taxonomy" id="2291023"/>
    <lineage>
        <taxon>Bacteria</taxon>
        <taxon>Pseudomonadati</taxon>
        <taxon>Pseudomonadota</taxon>
        <taxon>Betaproteobacteria</taxon>
        <taxon>Burkholderiales</taxon>
        <taxon>Burkholderiaceae</taxon>
        <taxon>Trinickia</taxon>
    </lineage>
</organism>
<dbReference type="Proteomes" id="UP000256838">
    <property type="component" value="Unassembled WGS sequence"/>
</dbReference>
<evidence type="ECO:0000313" key="3">
    <source>
        <dbReference type="EMBL" id="RDU96347.1"/>
    </source>
</evidence>
<feature type="compositionally biased region" description="Polar residues" evidence="1">
    <location>
        <begin position="164"/>
        <end position="198"/>
    </location>
</feature>
<evidence type="ECO:0000256" key="2">
    <source>
        <dbReference type="SAM" id="Phobius"/>
    </source>
</evidence>
<feature type="compositionally biased region" description="Pro residues" evidence="1">
    <location>
        <begin position="254"/>
        <end position="269"/>
    </location>
</feature>
<evidence type="ECO:0000256" key="1">
    <source>
        <dbReference type="SAM" id="MobiDB-lite"/>
    </source>
</evidence>
<proteinExistence type="predicted"/>
<feature type="compositionally biased region" description="Low complexity" evidence="1">
    <location>
        <begin position="68"/>
        <end position="81"/>
    </location>
</feature>
<feature type="region of interest" description="Disordered" evidence="1">
    <location>
        <begin position="157"/>
        <end position="325"/>
    </location>
</feature>
<keyword evidence="4" id="KW-1185">Reference proteome</keyword>
<accession>A0A3D8JTG0</accession>
<evidence type="ECO:0000313" key="4">
    <source>
        <dbReference type="Proteomes" id="UP000256838"/>
    </source>
</evidence>
<dbReference type="AlphaFoldDB" id="A0A3D8JTG0"/>
<dbReference type="OrthoDB" id="9128660at2"/>
<keyword evidence="2" id="KW-1133">Transmembrane helix</keyword>
<dbReference type="EMBL" id="QRGA01000015">
    <property type="protein sequence ID" value="RDU96347.1"/>
    <property type="molecule type" value="Genomic_DNA"/>
</dbReference>
<keyword evidence="2" id="KW-0812">Transmembrane</keyword>
<protein>
    <recommendedName>
        <fullName evidence="5">Tetratricopeptide repeat protein</fullName>
    </recommendedName>
</protein>
<feature type="compositionally biased region" description="Low complexity" evidence="1">
    <location>
        <begin position="222"/>
        <end position="241"/>
    </location>
</feature>
<keyword evidence="2" id="KW-0472">Membrane</keyword>
<comment type="caution">
    <text evidence="3">The sequence shown here is derived from an EMBL/GenBank/DDBJ whole genome shotgun (WGS) entry which is preliminary data.</text>
</comment>
<reference evidence="3 4" key="1">
    <citation type="submission" date="2018-08" db="EMBL/GenBank/DDBJ databases">
        <title>Paraburkholderia sp. DHOM06 isolated from forest soil.</title>
        <authorList>
            <person name="Gao Z.-H."/>
            <person name="Qiu L.-H."/>
        </authorList>
    </citation>
    <scope>NUCLEOTIDE SEQUENCE [LARGE SCALE GENOMIC DNA]</scope>
    <source>
        <strain evidence="3 4">DHOM06</strain>
    </source>
</reference>
<name>A0A3D8JTG0_9BURK</name>
<feature type="compositionally biased region" description="Low complexity" evidence="1">
    <location>
        <begin position="280"/>
        <end position="298"/>
    </location>
</feature>
<feature type="transmembrane region" description="Helical" evidence="2">
    <location>
        <begin position="126"/>
        <end position="149"/>
    </location>
</feature>
<sequence>MRDQTAREQKFPTACARCGGRISEPVAFCPHCGAHARFALAGNAAHDNGTDHAGFSEHAGGERREPRGPAASARAEPRAPAYDFEGDLDPPWPGPPTPLFASPDGDPYPYPGGGARARAAHEGRQWGLKGGTALVVAAFVLLYGGVVVVHRYDGILPLPHENTSKSVEGSIASTGGNDSSAAAPSDGNGNAPSGSNAMQPPAPVANNVAPAAPSGDDGARLNGSSSNSSSNSNSVASNANGMGTPPARRADESTPPPGTSVASLPPPAPTMQAQPNFAMQSPQQPSAAPAPPQAQQQPNGPGNSYANGRSRGYAPRSAEGRVPGADANAAYANAKTRQQYRRSLRNDVQAESSGREAAYRSLGSAQAALSKNDLRGARASLDRVLAADPSNGEAQSLREELVSREQERDVSLSAAHACVVQSRWNCVWHNAGKALSVDASSTEAKALVDRAIVESGAATAPAGPGPDNVQVPMIQ</sequence>
<dbReference type="RefSeq" id="WP_115536274.1">
    <property type="nucleotide sequence ID" value="NZ_QRGA01000015.1"/>
</dbReference>